<dbReference type="GO" id="GO:0009055">
    <property type="term" value="F:electron transfer activity"/>
    <property type="evidence" value="ECO:0007669"/>
    <property type="project" value="TreeGrafter"/>
</dbReference>
<dbReference type="Gene3D" id="3.40.30.10">
    <property type="entry name" value="Glutaredoxin"/>
    <property type="match status" value="1"/>
</dbReference>
<dbReference type="GO" id="GO:0045454">
    <property type="term" value="P:cell redox homeostasis"/>
    <property type="evidence" value="ECO:0007669"/>
    <property type="project" value="TreeGrafter"/>
</dbReference>
<evidence type="ECO:0000256" key="2">
    <source>
        <dbReference type="ARBA" id="ARBA00023284"/>
    </source>
</evidence>
<gene>
    <name evidence="4" type="ORF">I6J18_06040</name>
</gene>
<dbReference type="SUPFAM" id="SSF52833">
    <property type="entry name" value="Thioredoxin-like"/>
    <property type="match status" value="1"/>
</dbReference>
<dbReference type="PANTHER" id="PTHR34386">
    <property type="entry name" value="GLUTAREDOXIN"/>
    <property type="match status" value="1"/>
</dbReference>
<dbReference type="InterPro" id="IPR011767">
    <property type="entry name" value="GLR_AS"/>
</dbReference>
<evidence type="ECO:0000256" key="1">
    <source>
        <dbReference type="ARBA" id="ARBA00023157"/>
    </source>
</evidence>
<sequence>MENEILLYTTDTCPYCTQAKNFLTEQGLPFQEINVQADYAEAQRLVEQTGQMGVPQIKVNGNWVLGFDPQAILTFARITL</sequence>
<feature type="domain" description="Glutaredoxin" evidence="3">
    <location>
        <begin position="5"/>
        <end position="63"/>
    </location>
</feature>
<dbReference type="PROSITE" id="PS51354">
    <property type="entry name" value="GLUTAREDOXIN_2"/>
    <property type="match status" value="1"/>
</dbReference>
<dbReference type="EMBL" id="CP068053">
    <property type="protein sequence ID" value="QQT01427.1"/>
    <property type="molecule type" value="Genomic_DNA"/>
</dbReference>
<dbReference type="AlphaFoldDB" id="A0A974NP51"/>
<dbReference type="InterPro" id="IPR002109">
    <property type="entry name" value="Glutaredoxin"/>
</dbReference>
<dbReference type="PROSITE" id="PS00195">
    <property type="entry name" value="GLUTAREDOXIN_1"/>
    <property type="match status" value="1"/>
</dbReference>
<keyword evidence="1" id="KW-1015">Disulfide bond</keyword>
<dbReference type="InterPro" id="IPR051548">
    <property type="entry name" value="Grx-like_ET"/>
</dbReference>
<dbReference type="RefSeq" id="WP_040373160.1">
    <property type="nucleotide sequence ID" value="NZ_CP068053.1"/>
</dbReference>
<dbReference type="PANTHER" id="PTHR34386:SF1">
    <property type="entry name" value="GLUTAREDOXIN-LIKE PROTEIN NRDH"/>
    <property type="match status" value="1"/>
</dbReference>
<dbReference type="KEGG" id="ppsr:I6J18_06040"/>
<dbReference type="CDD" id="cd02976">
    <property type="entry name" value="NrdH"/>
    <property type="match status" value="1"/>
</dbReference>
<dbReference type="Pfam" id="PF00462">
    <property type="entry name" value="Glutaredoxin"/>
    <property type="match status" value="1"/>
</dbReference>
<reference evidence="4 5" key="1">
    <citation type="submission" date="2021-01" db="EMBL/GenBank/DDBJ databases">
        <title>FDA dAtabase for Regulatory Grade micrObial Sequences (FDA-ARGOS): Supporting development and validation of Infectious Disease Dx tests.</title>
        <authorList>
            <person name="Nelson B."/>
            <person name="Plummer A."/>
            <person name="Tallon L."/>
            <person name="Sadzewicz L."/>
            <person name="Zhao X."/>
            <person name="Boylan J."/>
            <person name="Ott S."/>
            <person name="Bowen H."/>
            <person name="Vavikolanu K."/>
            <person name="Mehta A."/>
            <person name="Aluvathingal J."/>
            <person name="Nadendla S."/>
            <person name="Myers T."/>
            <person name="Yan Y."/>
            <person name="Sichtig H."/>
        </authorList>
    </citation>
    <scope>NUCLEOTIDE SEQUENCE [LARGE SCALE GENOMIC DNA]</scope>
    <source>
        <strain evidence="4 5">FDAARGOS_1161</strain>
    </source>
</reference>
<protein>
    <submittedName>
        <fullName evidence="4">Glutaredoxin family protein</fullName>
    </submittedName>
</protein>
<keyword evidence="2" id="KW-0676">Redox-active center</keyword>
<dbReference type="PRINTS" id="PR00160">
    <property type="entry name" value="GLUTAREDOXIN"/>
</dbReference>
<organism evidence="4 5">
    <name type="scientific">Peribacillus psychrosaccharolyticus</name>
    <name type="common">Bacillus psychrosaccharolyticus</name>
    <dbReference type="NCBI Taxonomy" id="1407"/>
    <lineage>
        <taxon>Bacteria</taxon>
        <taxon>Bacillati</taxon>
        <taxon>Bacillota</taxon>
        <taxon>Bacilli</taxon>
        <taxon>Bacillales</taxon>
        <taxon>Bacillaceae</taxon>
        <taxon>Peribacillus</taxon>
    </lineage>
</organism>
<name>A0A974NP51_PERPY</name>
<proteinExistence type="predicted"/>
<evidence type="ECO:0000259" key="3">
    <source>
        <dbReference type="Pfam" id="PF00462"/>
    </source>
</evidence>
<accession>A0A974NP51</accession>
<dbReference type="InterPro" id="IPR036249">
    <property type="entry name" value="Thioredoxin-like_sf"/>
</dbReference>
<dbReference type="Proteomes" id="UP000595254">
    <property type="component" value="Chromosome"/>
</dbReference>
<evidence type="ECO:0000313" key="4">
    <source>
        <dbReference type="EMBL" id="QQT01427.1"/>
    </source>
</evidence>
<dbReference type="InterPro" id="IPR014025">
    <property type="entry name" value="Glutaredoxin_subgr"/>
</dbReference>
<keyword evidence="5" id="KW-1185">Reference proteome</keyword>
<evidence type="ECO:0000313" key="5">
    <source>
        <dbReference type="Proteomes" id="UP000595254"/>
    </source>
</evidence>